<evidence type="ECO:0000256" key="12">
    <source>
        <dbReference type="ARBA" id="ARBA00078531"/>
    </source>
</evidence>
<feature type="domain" description="THIF-type NAD/FAD binding fold" evidence="13">
    <location>
        <begin position="11"/>
        <end position="245"/>
    </location>
</feature>
<dbReference type="GO" id="GO:0005524">
    <property type="term" value="F:ATP binding"/>
    <property type="evidence" value="ECO:0007669"/>
    <property type="project" value="UniProtKB-KW"/>
</dbReference>
<comment type="similarity">
    <text evidence="1">Belongs to the HesA/MoeB/ThiF family.</text>
</comment>
<dbReference type="RefSeq" id="WP_005218542.1">
    <property type="nucleotide sequence ID" value="NZ_CABKOK010000007.1"/>
</dbReference>
<evidence type="ECO:0000313" key="15">
    <source>
        <dbReference type="Proteomes" id="UP000188298"/>
    </source>
</evidence>
<dbReference type="Gene3D" id="3.40.50.720">
    <property type="entry name" value="NAD(P)-binding Rossmann-like Domain"/>
    <property type="match status" value="1"/>
</dbReference>
<dbReference type="InterPro" id="IPR000594">
    <property type="entry name" value="ThiF_NAD_FAD-bd"/>
</dbReference>
<organism evidence="14 15">
    <name type="scientific">Helicobacter bilis</name>
    <dbReference type="NCBI Taxonomy" id="37372"/>
    <lineage>
        <taxon>Bacteria</taxon>
        <taxon>Pseudomonadati</taxon>
        <taxon>Campylobacterota</taxon>
        <taxon>Epsilonproteobacteria</taxon>
        <taxon>Campylobacterales</taxon>
        <taxon>Helicobacteraceae</taxon>
        <taxon>Helicobacter</taxon>
    </lineage>
</organism>
<evidence type="ECO:0000256" key="4">
    <source>
        <dbReference type="ARBA" id="ARBA00022840"/>
    </source>
</evidence>
<dbReference type="InterPro" id="IPR035985">
    <property type="entry name" value="Ubiquitin-activating_enz"/>
</dbReference>
<dbReference type="EMBL" id="CP019645">
    <property type="protein sequence ID" value="AQQ60465.1"/>
    <property type="molecule type" value="Genomic_DNA"/>
</dbReference>
<dbReference type="InterPro" id="IPR045886">
    <property type="entry name" value="ThiF/MoeB/HesA"/>
</dbReference>
<dbReference type="GO" id="GO:0008641">
    <property type="term" value="F:ubiquitin-like modifier activating enzyme activity"/>
    <property type="evidence" value="ECO:0007669"/>
    <property type="project" value="InterPro"/>
</dbReference>
<evidence type="ECO:0000256" key="3">
    <source>
        <dbReference type="ARBA" id="ARBA00022741"/>
    </source>
</evidence>
<evidence type="ECO:0000256" key="7">
    <source>
        <dbReference type="ARBA" id="ARBA00063809"/>
    </source>
</evidence>
<protein>
    <recommendedName>
        <fullName evidence="9">Molybdopterin-synthase adenylyltransferase</fullName>
        <ecNumber evidence="8">2.7.7.80</ecNumber>
    </recommendedName>
    <alternativeName>
        <fullName evidence="12">MoaD protein adenylase</fullName>
    </alternativeName>
    <alternativeName>
        <fullName evidence="10">Molybdopterin-converting factor subunit 1 adenylase</fullName>
    </alternativeName>
    <alternativeName>
        <fullName evidence="11">Sulfur carrier protein MoaD adenylyltransferase</fullName>
    </alternativeName>
</protein>
<evidence type="ECO:0000256" key="11">
    <source>
        <dbReference type="ARBA" id="ARBA00075328"/>
    </source>
</evidence>
<dbReference type="PANTHER" id="PTHR10953">
    <property type="entry name" value="UBIQUITIN-ACTIVATING ENZYME E1"/>
    <property type="match status" value="1"/>
</dbReference>
<dbReference type="FunFam" id="3.40.50.720:FF:000033">
    <property type="entry name" value="Adenylyltransferase and sulfurtransferase MOCS3"/>
    <property type="match status" value="1"/>
</dbReference>
<dbReference type="KEGG" id="hbl:XJ32_10650"/>
<evidence type="ECO:0000313" key="14">
    <source>
        <dbReference type="EMBL" id="AQQ60465.1"/>
    </source>
</evidence>
<comment type="function">
    <text evidence="6">Catalyzes the adenylation by ATP of the carboxyl group of the C-terminal glycine of sulfur carrier protein MoaD.</text>
</comment>
<gene>
    <name evidence="14" type="ORF">XJ32_10650</name>
</gene>
<reference evidence="14 15" key="1">
    <citation type="submission" date="2017-02" db="EMBL/GenBank/DDBJ databases">
        <title>Whole genome sequencing of Helicobacter bilis strain AAQJH.</title>
        <authorList>
            <person name="Conlan S."/>
            <person name="Thomas P.J."/>
            <person name="Mullikin J."/>
            <person name="Palmore T.N."/>
            <person name="Frank K.M."/>
            <person name="Segre J.A."/>
        </authorList>
    </citation>
    <scope>NUCLEOTIDE SEQUENCE [LARGE SCALE GENOMIC DNA]</scope>
    <source>
        <strain evidence="14 15">AAQJH</strain>
    </source>
</reference>
<dbReference type="GO" id="GO:0005829">
    <property type="term" value="C:cytosol"/>
    <property type="evidence" value="ECO:0007669"/>
    <property type="project" value="TreeGrafter"/>
</dbReference>
<evidence type="ECO:0000256" key="10">
    <source>
        <dbReference type="ARBA" id="ARBA00075110"/>
    </source>
</evidence>
<evidence type="ECO:0000256" key="9">
    <source>
        <dbReference type="ARBA" id="ARBA00073635"/>
    </source>
</evidence>
<dbReference type="GO" id="GO:0008146">
    <property type="term" value="F:sulfotransferase activity"/>
    <property type="evidence" value="ECO:0007669"/>
    <property type="project" value="TreeGrafter"/>
</dbReference>
<keyword evidence="3" id="KW-0547">Nucleotide-binding</keyword>
<comment type="catalytic activity">
    <reaction evidence="5">
        <text>[molybdopterin-synthase sulfur-carrier protein]-C-terminal Gly-Gly + ATP + H(+) = [molybdopterin-synthase sulfur-carrier protein]-C-terminal Gly-Gly-AMP + diphosphate</text>
        <dbReference type="Rhea" id="RHEA:43616"/>
        <dbReference type="Rhea" id="RHEA-COMP:12159"/>
        <dbReference type="Rhea" id="RHEA-COMP:12202"/>
        <dbReference type="ChEBI" id="CHEBI:15378"/>
        <dbReference type="ChEBI" id="CHEBI:30616"/>
        <dbReference type="ChEBI" id="CHEBI:33019"/>
        <dbReference type="ChEBI" id="CHEBI:90618"/>
        <dbReference type="ChEBI" id="CHEBI:90778"/>
        <dbReference type="EC" id="2.7.7.80"/>
    </reaction>
</comment>
<dbReference type="Pfam" id="PF00899">
    <property type="entry name" value="ThiF"/>
    <property type="match status" value="1"/>
</dbReference>
<name>A0A1Q2LJC0_9HELI</name>
<evidence type="ECO:0000256" key="2">
    <source>
        <dbReference type="ARBA" id="ARBA00022679"/>
    </source>
</evidence>
<accession>A0A1Q2LJC0</accession>
<sequence>MEKEEVLKERYLRHLMLEDVGEEGQKKLSNAKVLVIGAGGLGSPVCLYLAAAGIGRIGILDYDIVEVSNLQRQIIHATSDIGKAKITSAQIKMKNLNPNIRIDTYFEKLTTNNAMPIMQNYDFIVDATDNFAGKFLINDACVLLNKPFSHAGVLKYRGQTMTILPHESACFACAFDEPPAKELNAIFRAGLFGVVPGIIGCIQASEAIKYVLNLGELLTNTLLTMDIKTMNFRKVAIHKNADCRVCSKENGIKELKAYHE</sequence>
<evidence type="ECO:0000256" key="8">
    <source>
        <dbReference type="ARBA" id="ARBA00066884"/>
    </source>
</evidence>
<evidence type="ECO:0000256" key="6">
    <source>
        <dbReference type="ARBA" id="ARBA00055169"/>
    </source>
</evidence>
<dbReference type="EC" id="2.7.7.80" evidence="8"/>
<dbReference type="CDD" id="cd00757">
    <property type="entry name" value="ThiF_MoeB_HesA_family"/>
    <property type="match status" value="1"/>
</dbReference>
<evidence type="ECO:0000256" key="1">
    <source>
        <dbReference type="ARBA" id="ARBA00009919"/>
    </source>
</evidence>
<dbReference type="AlphaFoldDB" id="A0A1Q2LJC0"/>
<keyword evidence="2 14" id="KW-0808">Transferase</keyword>
<dbReference type="GO" id="GO:0061605">
    <property type="term" value="F:molybdopterin-synthase adenylyltransferase activity"/>
    <property type="evidence" value="ECO:0007669"/>
    <property type="project" value="UniProtKB-EC"/>
</dbReference>
<evidence type="ECO:0000259" key="13">
    <source>
        <dbReference type="Pfam" id="PF00899"/>
    </source>
</evidence>
<keyword evidence="14" id="KW-0548">Nucleotidyltransferase</keyword>
<dbReference type="SUPFAM" id="SSF69572">
    <property type="entry name" value="Activating enzymes of the ubiquitin-like proteins"/>
    <property type="match status" value="1"/>
</dbReference>
<dbReference type="Proteomes" id="UP000188298">
    <property type="component" value="Chromosome"/>
</dbReference>
<dbReference type="GO" id="GO:0004792">
    <property type="term" value="F:thiosulfate-cyanide sulfurtransferase activity"/>
    <property type="evidence" value="ECO:0007669"/>
    <property type="project" value="TreeGrafter"/>
</dbReference>
<comment type="subunit">
    <text evidence="7">Homodimer. Forms a stable heterotetrameric complex of 2 MoeB and 2 MoaD during adenylation of MoaD.</text>
</comment>
<dbReference type="PANTHER" id="PTHR10953:SF102">
    <property type="entry name" value="ADENYLYLTRANSFERASE AND SULFURTRANSFERASE MOCS3"/>
    <property type="match status" value="1"/>
</dbReference>
<proteinExistence type="inferred from homology"/>
<keyword evidence="4" id="KW-0067">ATP-binding</keyword>
<evidence type="ECO:0000256" key="5">
    <source>
        <dbReference type="ARBA" id="ARBA00052218"/>
    </source>
</evidence>